<gene>
    <name evidence="10" type="ORF">Ga0074812_11116</name>
</gene>
<keyword evidence="3 6" id="KW-0285">Flavoprotein</keyword>
<dbReference type="InterPro" id="IPR037069">
    <property type="entry name" value="AcylCoA_DH/ox_N_sf"/>
</dbReference>
<dbReference type="InterPro" id="IPR013786">
    <property type="entry name" value="AcylCoA_DH/ox_N"/>
</dbReference>
<feature type="domain" description="Acyl-CoA oxidase/dehydrogenase middle" evidence="8">
    <location>
        <begin position="170"/>
        <end position="264"/>
    </location>
</feature>
<evidence type="ECO:0000256" key="1">
    <source>
        <dbReference type="ARBA" id="ARBA00001974"/>
    </source>
</evidence>
<dbReference type="Pfam" id="PF00441">
    <property type="entry name" value="Acyl-CoA_dh_1"/>
    <property type="match status" value="1"/>
</dbReference>
<evidence type="ECO:0000256" key="6">
    <source>
        <dbReference type="RuleBase" id="RU362125"/>
    </source>
</evidence>
<dbReference type="FunFam" id="1.20.140.10:FF:000001">
    <property type="entry name" value="Acyl-CoA dehydrogenase"/>
    <property type="match status" value="1"/>
</dbReference>
<dbReference type="Proteomes" id="UP000198802">
    <property type="component" value="Unassembled WGS sequence"/>
</dbReference>
<evidence type="ECO:0000256" key="3">
    <source>
        <dbReference type="ARBA" id="ARBA00022630"/>
    </source>
</evidence>
<dbReference type="InterPro" id="IPR036250">
    <property type="entry name" value="AcylCo_DH-like_C"/>
</dbReference>
<accession>A0A0S4QQU2</accession>
<dbReference type="InterPro" id="IPR006091">
    <property type="entry name" value="Acyl-CoA_Oxase/DH_mid-dom"/>
</dbReference>
<dbReference type="PANTHER" id="PTHR43884">
    <property type="entry name" value="ACYL-COA DEHYDROGENASE"/>
    <property type="match status" value="1"/>
</dbReference>
<evidence type="ECO:0000259" key="9">
    <source>
        <dbReference type="Pfam" id="PF02771"/>
    </source>
</evidence>
<comment type="similarity">
    <text evidence="2 6">Belongs to the acyl-CoA dehydrogenase family.</text>
</comment>
<dbReference type="EMBL" id="FAOZ01000011">
    <property type="protein sequence ID" value="CUU57180.1"/>
    <property type="molecule type" value="Genomic_DNA"/>
</dbReference>
<dbReference type="Gene3D" id="1.10.540.10">
    <property type="entry name" value="Acyl-CoA dehydrogenase/oxidase, N-terminal domain"/>
    <property type="match status" value="1"/>
</dbReference>
<reference evidence="11" key="1">
    <citation type="submission" date="2015-11" db="EMBL/GenBank/DDBJ databases">
        <authorList>
            <person name="Varghese N."/>
        </authorList>
    </citation>
    <scope>NUCLEOTIDE SEQUENCE [LARGE SCALE GENOMIC DNA]</scope>
    <source>
        <strain evidence="11">DSM 45899</strain>
    </source>
</reference>
<proteinExistence type="inferred from homology"/>
<feature type="domain" description="Acyl-CoA dehydrogenase/oxidase N-terminal" evidence="9">
    <location>
        <begin position="55"/>
        <end position="164"/>
    </location>
</feature>
<name>A0A0S4QQU2_9ACTN</name>
<evidence type="ECO:0000259" key="8">
    <source>
        <dbReference type="Pfam" id="PF02770"/>
    </source>
</evidence>
<dbReference type="GO" id="GO:0003995">
    <property type="term" value="F:acyl-CoA dehydrogenase activity"/>
    <property type="evidence" value="ECO:0007669"/>
    <property type="project" value="InterPro"/>
</dbReference>
<comment type="cofactor">
    <cofactor evidence="1 6">
        <name>FAD</name>
        <dbReference type="ChEBI" id="CHEBI:57692"/>
    </cofactor>
</comment>
<evidence type="ECO:0000256" key="2">
    <source>
        <dbReference type="ARBA" id="ARBA00009347"/>
    </source>
</evidence>
<sequence>MLIDLFHRLLPDPLLRHRLSVDVRSARDRHICRIGRVAARRGAMVRKTRWMELSSEEQAIVATVRDFVDREVRPVVRELEHANTYPERLIEQMKELGVFGLAVPEPYGFGKVSTPCYAMVTEELARGWMSLAGAMGGHSVVAKLISTFGTDEQKERYLPSMATGALRATMALTEPGGGSDLQAMRTVARADGDGYLINGSKTWITNARRSGLVALLCRTDPAATPTHRGMSILLVERVEGYTVSRDLPKLGYKGVESCELVFDDARVPATALLGGVEGHGFTQMMTGLEIGRIQVAARATGVARAAFDDALRYAQERESFGQPIWRHQSIGNYLADMGTKITAARQLLLYAARRHDSGERCDMEAGMAKLFASETAMEVALNAVRIHGGYGYSTEFDVERYFRDAPLMIVGEGTNEIQRNVIVGQLIRRGGLDT</sequence>
<dbReference type="PANTHER" id="PTHR43884:SF12">
    <property type="entry name" value="ISOVALERYL-COA DEHYDROGENASE, MITOCHONDRIAL-RELATED"/>
    <property type="match status" value="1"/>
</dbReference>
<evidence type="ECO:0000256" key="4">
    <source>
        <dbReference type="ARBA" id="ARBA00022827"/>
    </source>
</evidence>
<dbReference type="InterPro" id="IPR009100">
    <property type="entry name" value="AcylCoA_DH/oxidase_NM_dom_sf"/>
</dbReference>
<evidence type="ECO:0000259" key="7">
    <source>
        <dbReference type="Pfam" id="PF00441"/>
    </source>
</evidence>
<dbReference type="Gene3D" id="1.20.140.10">
    <property type="entry name" value="Butyryl-CoA Dehydrogenase, subunit A, domain 3"/>
    <property type="match status" value="1"/>
</dbReference>
<keyword evidence="4 6" id="KW-0274">FAD</keyword>
<dbReference type="SUPFAM" id="SSF56645">
    <property type="entry name" value="Acyl-CoA dehydrogenase NM domain-like"/>
    <property type="match status" value="1"/>
</dbReference>
<organism evidence="10 11">
    <name type="scientific">Parafrankia irregularis</name>
    <dbReference type="NCBI Taxonomy" id="795642"/>
    <lineage>
        <taxon>Bacteria</taxon>
        <taxon>Bacillati</taxon>
        <taxon>Actinomycetota</taxon>
        <taxon>Actinomycetes</taxon>
        <taxon>Frankiales</taxon>
        <taxon>Frankiaceae</taxon>
        <taxon>Parafrankia</taxon>
    </lineage>
</organism>
<protein>
    <submittedName>
        <fullName evidence="10">Acyl-CoA dehydrogenase</fullName>
    </submittedName>
</protein>
<keyword evidence="5 6" id="KW-0560">Oxidoreductase</keyword>
<feature type="domain" description="Acyl-CoA dehydrogenase/oxidase C-terminal" evidence="7">
    <location>
        <begin position="278"/>
        <end position="424"/>
    </location>
</feature>
<keyword evidence="11" id="KW-1185">Reference proteome</keyword>
<dbReference type="InterPro" id="IPR009075">
    <property type="entry name" value="AcylCo_DH/oxidase_C"/>
</dbReference>
<dbReference type="FunFam" id="2.40.110.10:FF:000002">
    <property type="entry name" value="Acyl-CoA dehydrogenase fadE12"/>
    <property type="match status" value="1"/>
</dbReference>
<evidence type="ECO:0000313" key="11">
    <source>
        <dbReference type="Proteomes" id="UP000198802"/>
    </source>
</evidence>
<evidence type="ECO:0000313" key="10">
    <source>
        <dbReference type="EMBL" id="CUU57180.1"/>
    </source>
</evidence>
<dbReference type="Gene3D" id="2.40.110.10">
    <property type="entry name" value="Butyryl-CoA Dehydrogenase, subunit A, domain 2"/>
    <property type="match status" value="1"/>
</dbReference>
<dbReference type="GO" id="GO:0050660">
    <property type="term" value="F:flavin adenine dinucleotide binding"/>
    <property type="evidence" value="ECO:0007669"/>
    <property type="project" value="InterPro"/>
</dbReference>
<dbReference type="InterPro" id="IPR046373">
    <property type="entry name" value="Acyl-CoA_Oxase/DH_mid-dom_sf"/>
</dbReference>
<dbReference type="Pfam" id="PF02771">
    <property type="entry name" value="Acyl-CoA_dh_N"/>
    <property type="match status" value="1"/>
</dbReference>
<dbReference type="Pfam" id="PF02770">
    <property type="entry name" value="Acyl-CoA_dh_M"/>
    <property type="match status" value="1"/>
</dbReference>
<evidence type="ECO:0000256" key="5">
    <source>
        <dbReference type="ARBA" id="ARBA00023002"/>
    </source>
</evidence>
<dbReference type="AlphaFoldDB" id="A0A0S4QQU2"/>
<dbReference type="SUPFAM" id="SSF47203">
    <property type="entry name" value="Acyl-CoA dehydrogenase C-terminal domain-like"/>
    <property type="match status" value="1"/>
</dbReference>
<dbReference type="PROSITE" id="PS00072">
    <property type="entry name" value="ACYL_COA_DH_1"/>
    <property type="match status" value="1"/>
</dbReference>
<dbReference type="InterPro" id="IPR006089">
    <property type="entry name" value="Acyl-CoA_DH_CS"/>
</dbReference>